<keyword evidence="3 11" id="KW-0227">DNA damage</keyword>
<evidence type="ECO:0000256" key="1">
    <source>
        <dbReference type="ARBA" id="ARBA00022723"/>
    </source>
</evidence>
<dbReference type="InterPro" id="IPR020588">
    <property type="entry name" value="RecA_ATP-bd"/>
</dbReference>
<evidence type="ECO:0000256" key="4">
    <source>
        <dbReference type="ARBA" id="ARBA00022771"/>
    </source>
</evidence>
<feature type="short sequence motif" description="RadA KNRFG motif" evidence="11">
    <location>
        <begin position="248"/>
        <end position="252"/>
    </location>
</feature>
<dbReference type="PROSITE" id="PS50162">
    <property type="entry name" value="RECA_2"/>
    <property type="match status" value="1"/>
</dbReference>
<dbReference type="NCBIfam" id="TIGR00416">
    <property type="entry name" value="sms"/>
    <property type="match status" value="1"/>
</dbReference>
<dbReference type="FunFam" id="3.40.50.300:FF:000050">
    <property type="entry name" value="DNA repair protein RadA"/>
    <property type="match status" value="1"/>
</dbReference>
<evidence type="ECO:0000313" key="14">
    <source>
        <dbReference type="EMBL" id="QIJ71509.1"/>
    </source>
</evidence>
<evidence type="ECO:0000256" key="11">
    <source>
        <dbReference type="HAMAP-Rule" id="MF_01498"/>
    </source>
</evidence>
<accession>A0A6G7PV05</accession>
<dbReference type="GO" id="GO:0003684">
    <property type="term" value="F:damaged DNA binding"/>
    <property type="evidence" value="ECO:0007669"/>
    <property type="project" value="InterPro"/>
</dbReference>
<dbReference type="Pfam" id="PF18073">
    <property type="entry name" value="Zn_ribbon_LapB"/>
    <property type="match status" value="1"/>
</dbReference>
<evidence type="ECO:0000256" key="9">
    <source>
        <dbReference type="ARBA" id="ARBA00023125"/>
    </source>
</evidence>
<dbReference type="GO" id="GO:0016787">
    <property type="term" value="F:hydrolase activity"/>
    <property type="evidence" value="ECO:0007669"/>
    <property type="project" value="UniProtKB-KW"/>
</dbReference>
<keyword evidence="2 11" id="KW-0547">Nucleotide-binding</keyword>
<dbReference type="GO" id="GO:0140664">
    <property type="term" value="F:ATP-dependent DNA damage sensor activity"/>
    <property type="evidence" value="ECO:0007669"/>
    <property type="project" value="InterPro"/>
</dbReference>
<keyword evidence="15" id="KW-1185">Reference proteome</keyword>
<keyword evidence="7 11" id="KW-0067">ATP-binding</keyword>
<dbReference type="SUPFAM" id="SSF52540">
    <property type="entry name" value="P-loop containing nucleoside triphosphate hydrolases"/>
    <property type="match status" value="1"/>
</dbReference>
<keyword evidence="5" id="KW-0378">Hydrolase</keyword>
<dbReference type="Gene3D" id="3.30.230.10">
    <property type="match status" value="1"/>
</dbReference>
<feature type="region of interest" description="Lon-protease-like" evidence="11">
    <location>
        <begin position="347"/>
        <end position="446"/>
    </location>
</feature>
<evidence type="ECO:0000256" key="12">
    <source>
        <dbReference type="NCBIfam" id="TIGR00416"/>
    </source>
</evidence>
<dbReference type="PRINTS" id="PR01874">
    <property type="entry name" value="DNAREPAIRADA"/>
</dbReference>
<dbReference type="SUPFAM" id="SSF54211">
    <property type="entry name" value="Ribosomal protein S5 domain 2-like"/>
    <property type="match status" value="1"/>
</dbReference>
<keyword evidence="9 11" id="KW-0238">DNA-binding</keyword>
<dbReference type="PANTHER" id="PTHR32472">
    <property type="entry name" value="DNA REPAIR PROTEIN RADA"/>
    <property type="match status" value="1"/>
</dbReference>
<comment type="domain">
    <text evidence="11">The middle region has homology to RecA with ATPase motifs including the RadA KNRFG motif, while the C-terminus is homologous to Lon protease.</text>
</comment>
<dbReference type="RefSeq" id="WP_166031728.1">
    <property type="nucleotide sequence ID" value="NZ_CP048877.1"/>
</dbReference>
<comment type="similarity">
    <text evidence="11 13">Belongs to the RecA family. RadA subfamily.</text>
</comment>
<name>A0A6G7PV05_9BACT</name>
<evidence type="ECO:0000313" key="15">
    <source>
        <dbReference type="Proteomes" id="UP000502179"/>
    </source>
</evidence>
<dbReference type="CDD" id="cd01121">
    <property type="entry name" value="RadA_SMS_N"/>
    <property type="match status" value="1"/>
</dbReference>
<keyword evidence="8 11" id="KW-0346">Stress response</keyword>
<keyword evidence="10 11" id="KW-0234">DNA repair</keyword>
<feature type="binding site" evidence="11">
    <location>
        <begin position="91"/>
        <end position="98"/>
    </location>
    <ligand>
        <name>ATP</name>
        <dbReference type="ChEBI" id="CHEBI:30616"/>
    </ligand>
</feature>
<dbReference type="InterPro" id="IPR004504">
    <property type="entry name" value="DNA_repair_RadA"/>
</dbReference>
<evidence type="ECO:0000256" key="10">
    <source>
        <dbReference type="ARBA" id="ARBA00023204"/>
    </source>
</evidence>
<dbReference type="Pfam" id="PF13541">
    <property type="entry name" value="ChlI"/>
    <property type="match status" value="1"/>
</dbReference>
<dbReference type="EMBL" id="CP048877">
    <property type="protein sequence ID" value="QIJ71509.1"/>
    <property type="molecule type" value="Genomic_DNA"/>
</dbReference>
<reference evidence="14 15" key="1">
    <citation type="submission" date="2020-02" db="EMBL/GenBank/DDBJ databases">
        <title>Genome analysis of Thermosulfuriphilus ammonigenes ST65T, an anaerobic thermophilic chemolithoautotrophic bacterium isolated from a deep-sea hydrothermal vent.</title>
        <authorList>
            <person name="Slobodkina G."/>
            <person name="Allioux M."/>
            <person name="Merkel A."/>
            <person name="Alain K."/>
            <person name="Jebbar M."/>
            <person name="Slobodkin A."/>
        </authorList>
    </citation>
    <scope>NUCLEOTIDE SEQUENCE [LARGE SCALE GENOMIC DNA]</scope>
    <source>
        <strain evidence="14 15">ST65</strain>
    </source>
</reference>
<dbReference type="InterPro" id="IPR020568">
    <property type="entry name" value="Ribosomal_Su5_D2-typ_SF"/>
</dbReference>
<evidence type="ECO:0000256" key="6">
    <source>
        <dbReference type="ARBA" id="ARBA00022833"/>
    </source>
</evidence>
<dbReference type="GO" id="GO:0008270">
    <property type="term" value="F:zinc ion binding"/>
    <property type="evidence" value="ECO:0007669"/>
    <property type="project" value="UniProtKB-KW"/>
</dbReference>
<evidence type="ECO:0000256" key="13">
    <source>
        <dbReference type="RuleBase" id="RU003555"/>
    </source>
</evidence>
<dbReference type="SMART" id="SM00382">
    <property type="entry name" value="AAA"/>
    <property type="match status" value="1"/>
</dbReference>
<keyword evidence="4 13" id="KW-0863">Zinc-finger</keyword>
<dbReference type="Proteomes" id="UP000502179">
    <property type="component" value="Chromosome"/>
</dbReference>
<proteinExistence type="inferred from homology"/>
<dbReference type="InterPro" id="IPR003593">
    <property type="entry name" value="AAA+_ATPase"/>
</dbReference>
<sequence length="446" mass="48245">MARRRGPLFRCQECGYQSPKWFGRCPACSSWGTMVEEIQEKTPPSKRRPPEASPITSVEAERYPRLKTGIGELDQVLGGGLVPASLVLIGGDPGIGKSTLVLQAAAALAQTGEKVLYVSGEESPEQIRLRAERVGALAKDLLILSETVLEAITAAAEDLSPALLIIDSIQTIRTEEVASAPGSVAQVRECTARLLDFIKARQMSLFIIGHVTKEGAIAGPRVLEHLVDTVLYFEGEGGHPYRILRAVKNRFGSTQEIGVFEMRETGLVPVTNPSWIFVSERPAGVSGSVVTACLEGTRPLLVEIQALVGTSPWGTPRRTAIGLDPYRVSLLVAILERRAGLRLYDRDIFINVVGGIRLAETAVDLAVALALASSHLDRPLPSDLLAFGEIGLAGELRRVGRAGDRLREAQKMGFRRALVPRGTSENLPDMEILTADSLKEALDLFF</sequence>
<dbReference type="Pfam" id="PF13481">
    <property type="entry name" value="AAA_25"/>
    <property type="match status" value="1"/>
</dbReference>
<comment type="function">
    <text evidence="13">DNA-dependent ATPase involved in processing of recombination intermediates, plays a role in repairing DNA breaks. Stimulates the branch migration of RecA-mediated strand transfer reactions, allowing the 3' invading strand to extend heteroduplex DNA faster. Binds ssDNA in the presence of ADP but not other nucleotides, has ATPase activity that is stimulated by ssDNA and various branched DNA structures, but inhibited by SSB. Does not have RecA's homology-searching function.</text>
</comment>
<dbReference type="InterPro" id="IPR014721">
    <property type="entry name" value="Ribsml_uS5_D2-typ_fold_subgr"/>
</dbReference>
<dbReference type="InterPro" id="IPR041166">
    <property type="entry name" value="Rubredoxin_2"/>
</dbReference>
<dbReference type="Gene3D" id="3.40.50.300">
    <property type="entry name" value="P-loop containing nucleotide triphosphate hydrolases"/>
    <property type="match status" value="1"/>
</dbReference>
<evidence type="ECO:0000256" key="5">
    <source>
        <dbReference type="ARBA" id="ARBA00022801"/>
    </source>
</evidence>
<dbReference type="InterPro" id="IPR027417">
    <property type="entry name" value="P-loop_NTPase"/>
</dbReference>
<dbReference type="KEGG" id="tav:G4V39_04105"/>
<dbReference type="GO" id="GO:0005524">
    <property type="term" value="F:ATP binding"/>
    <property type="evidence" value="ECO:0007669"/>
    <property type="project" value="UniProtKB-UniRule"/>
</dbReference>
<comment type="function">
    <text evidence="11">Plays a role in repairing double-strand DNA breaks, probably involving stabilizing or processing branched DNA or blocked replication forks.</text>
</comment>
<keyword evidence="6 13" id="KW-0862">Zinc</keyword>
<dbReference type="PANTHER" id="PTHR32472:SF10">
    <property type="entry name" value="DNA REPAIR PROTEIN RADA-LIKE PROTEIN"/>
    <property type="match status" value="1"/>
</dbReference>
<evidence type="ECO:0000256" key="2">
    <source>
        <dbReference type="ARBA" id="ARBA00022741"/>
    </source>
</evidence>
<evidence type="ECO:0000256" key="3">
    <source>
        <dbReference type="ARBA" id="ARBA00022763"/>
    </source>
</evidence>
<evidence type="ECO:0000256" key="8">
    <source>
        <dbReference type="ARBA" id="ARBA00023016"/>
    </source>
</evidence>
<organism evidence="14 15">
    <name type="scientific">Thermosulfuriphilus ammonigenes</name>
    <dbReference type="NCBI Taxonomy" id="1936021"/>
    <lineage>
        <taxon>Bacteria</taxon>
        <taxon>Pseudomonadati</taxon>
        <taxon>Thermodesulfobacteriota</taxon>
        <taxon>Thermodesulfobacteria</taxon>
        <taxon>Thermodesulfobacteriales</taxon>
        <taxon>Thermodesulfobacteriaceae</taxon>
        <taxon>Thermosulfuriphilus</taxon>
    </lineage>
</organism>
<protein>
    <recommendedName>
        <fullName evidence="11 12">DNA repair protein RadA</fullName>
    </recommendedName>
</protein>
<evidence type="ECO:0000256" key="7">
    <source>
        <dbReference type="ARBA" id="ARBA00022840"/>
    </source>
</evidence>
<dbReference type="GO" id="GO:0000725">
    <property type="term" value="P:recombinational repair"/>
    <property type="evidence" value="ECO:0007669"/>
    <property type="project" value="UniProtKB-UniRule"/>
</dbReference>
<gene>
    <name evidence="11 14" type="primary">radA</name>
    <name evidence="14" type="ORF">G4V39_04105</name>
</gene>
<dbReference type="AlphaFoldDB" id="A0A6G7PV05"/>
<keyword evidence="1 11" id="KW-0479">Metal-binding</keyword>
<dbReference type="HAMAP" id="MF_01498">
    <property type="entry name" value="RadA_bact"/>
    <property type="match status" value="1"/>
</dbReference>
<dbReference type="GO" id="GO:0005829">
    <property type="term" value="C:cytosol"/>
    <property type="evidence" value="ECO:0007669"/>
    <property type="project" value="TreeGrafter"/>
</dbReference>